<evidence type="ECO:0000256" key="2">
    <source>
        <dbReference type="ARBA" id="ARBA00022729"/>
    </source>
</evidence>
<accession>A0AB73H1J0</accession>
<keyword evidence="2" id="KW-0732">Signal</keyword>
<dbReference type="Pfam" id="PF00263">
    <property type="entry name" value="Secretin"/>
    <property type="match status" value="1"/>
</dbReference>
<evidence type="ECO:0000256" key="1">
    <source>
        <dbReference type="ARBA" id="ARBA00004370"/>
    </source>
</evidence>
<dbReference type="InterPro" id="IPR050810">
    <property type="entry name" value="Bact_Secretion_Sys_Channel"/>
</dbReference>
<dbReference type="GO" id="GO:0009306">
    <property type="term" value="P:protein secretion"/>
    <property type="evidence" value="ECO:0007669"/>
    <property type="project" value="InterPro"/>
</dbReference>
<evidence type="ECO:0000256" key="4">
    <source>
        <dbReference type="SAM" id="MobiDB-lite"/>
    </source>
</evidence>
<evidence type="ECO:0000259" key="6">
    <source>
        <dbReference type="Pfam" id="PF07655"/>
    </source>
</evidence>
<reference evidence="7" key="1">
    <citation type="submission" date="2020-08" db="EMBL/GenBank/DDBJ databases">
        <title>Studying the diversity of plant-associated saprophytic bacteria and their role in host health and plant-pathogen interactions.</title>
        <authorList>
            <person name="Potnis N."/>
        </authorList>
    </citation>
    <scope>NUCLEOTIDE SEQUENCE</scope>
    <source>
        <strain evidence="7">F21</strain>
    </source>
</reference>
<sequence length="578" mass="60011">MKYIFTLAAAVTMLTGCSHSIRNADRSYNDVDGEAKKLLIDMRTPAVPGQRETVTISNSQWVEPVPMAVTTPKLPAALRCDPGFKTLEPMGLLEFAQAVSESCKMAVRVTADALSAFGSGDSNSATSGPSAGASVPVGGMPLPNLPMLPPVTGTAANASGGIGGRAGGALLSNIEWKGPLAGLLDLVASRYGLSWRYSERNNSVSIFHVDSRTFQLDAFPNQVDIQSTTHNGMSSQLGSGGGGGGGGGGSGGGASSGGSSGGGVSGTVGSSQTTVTSMKSSLYTDVESAIKVLLTPGIGRVALSPSTGAVTVTDTPDVLDRIGSMLERENTTLTKQVTLHAKVLSLTLNDANEVGVNWDVVYRSLSRQFEFTTPFQPASSAGTLGASVINTGKFAGTNVIVSALSTLGTVNTITSPSLKTLNLRPAPIQIARQIGYIQSAQISQTEGAGTLGGLTPGFVTVGFNMTVVPRLLAQNEEMILQYSINISALNELRSEEAGGTKIEMPDIDTRNFNSEVRLHAGETLILHGFEQENHSSNRRGMGSPFAWMLGGSARGQRQRTAIVILITPEVGSSISAMR</sequence>
<dbReference type="EMBL" id="JACIIQ010000021">
    <property type="protein sequence ID" value="MBB5672217.1"/>
    <property type="molecule type" value="Genomic_DNA"/>
</dbReference>
<feature type="domain" description="Type II/III secretion system secretin-like" evidence="5">
    <location>
        <begin position="403"/>
        <end position="570"/>
    </location>
</feature>
<protein>
    <submittedName>
        <fullName evidence="7">Type IVB pilus formation R64 PilN family outer membrane protein</fullName>
    </submittedName>
</protein>
<dbReference type="GO" id="GO:0009297">
    <property type="term" value="P:pilus assembly"/>
    <property type="evidence" value="ECO:0007669"/>
    <property type="project" value="InterPro"/>
</dbReference>
<dbReference type="InterPro" id="IPR013359">
    <property type="entry name" value="Pilus_4B_PilN"/>
</dbReference>
<evidence type="ECO:0000313" key="7">
    <source>
        <dbReference type="EMBL" id="MBB5672217.1"/>
    </source>
</evidence>
<dbReference type="InterPro" id="IPR004846">
    <property type="entry name" value="T2SS/T3SS_dom"/>
</dbReference>
<evidence type="ECO:0000259" key="5">
    <source>
        <dbReference type="Pfam" id="PF00263"/>
    </source>
</evidence>
<proteinExistence type="predicted"/>
<dbReference type="PANTHER" id="PTHR30332:SF24">
    <property type="entry name" value="SECRETIN GSPD-RELATED"/>
    <property type="match status" value="1"/>
</dbReference>
<dbReference type="PANTHER" id="PTHR30332">
    <property type="entry name" value="PROBABLE GENERAL SECRETION PATHWAY PROTEIN D"/>
    <property type="match status" value="1"/>
</dbReference>
<dbReference type="Proteomes" id="UP000528595">
    <property type="component" value="Unassembled WGS sequence"/>
</dbReference>
<dbReference type="GO" id="GO:0015627">
    <property type="term" value="C:type II protein secretion system complex"/>
    <property type="evidence" value="ECO:0007669"/>
    <property type="project" value="TreeGrafter"/>
</dbReference>
<feature type="domain" description="Secretin N-terminal" evidence="6">
    <location>
        <begin position="212"/>
        <end position="308"/>
    </location>
</feature>
<dbReference type="GO" id="GO:0019867">
    <property type="term" value="C:outer membrane"/>
    <property type="evidence" value="ECO:0007669"/>
    <property type="project" value="InterPro"/>
</dbReference>
<comment type="caution">
    <text evidence="7">The sequence shown here is derived from an EMBL/GenBank/DDBJ whole genome shotgun (WGS) entry which is preliminary data.</text>
</comment>
<name>A0AB73H1J0_9XANT</name>
<gene>
    <name evidence="7" type="ORF">FHR65_003815</name>
</gene>
<organism evidence="7">
    <name type="scientific">Xanthomonas arboricola</name>
    <dbReference type="NCBI Taxonomy" id="56448"/>
    <lineage>
        <taxon>Bacteria</taxon>
        <taxon>Pseudomonadati</taxon>
        <taxon>Pseudomonadota</taxon>
        <taxon>Gammaproteobacteria</taxon>
        <taxon>Lysobacterales</taxon>
        <taxon>Lysobacteraceae</taxon>
        <taxon>Xanthomonas</taxon>
    </lineage>
</organism>
<keyword evidence="3" id="KW-0472">Membrane</keyword>
<feature type="region of interest" description="Disordered" evidence="4">
    <location>
        <begin position="226"/>
        <end position="272"/>
    </location>
</feature>
<evidence type="ECO:0000256" key="3">
    <source>
        <dbReference type="ARBA" id="ARBA00023136"/>
    </source>
</evidence>
<dbReference type="NCBIfam" id="TIGR02520">
    <property type="entry name" value="pilus_B_mal_scr"/>
    <property type="match status" value="1"/>
</dbReference>
<dbReference type="InterPro" id="IPR011514">
    <property type="entry name" value="Secretin_N_2"/>
</dbReference>
<feature type="compositionally biased region" description="Gly residues" evidence="4">
    <location>
        <begin position="238"/>
        <end position="266"/>
    </location>
</feature>
<dbReference type="AlphaFoldDB" id="A0AB73H1J0"/>
<dbReference type="PROSITE" id="PS51257">
    <property type="entry name" value="PROKAR_LIPOPROTEIN"/>
    <property type="match status" value="1"/>
</dbReference>
<comment type="subcellular location">
    <subcellularLocation>
        <location evidence="1">Membrane</location>
    </subcellularLocation>
</comment>
<dbReference type="RefSeq" id="WP_011345622.1">
    <property type="nucleotide sequence ID" value="NZ_JACIIQ010000021.1"/>
</dbReference>
<dbReference type="Pfam" id="PF07655">
    <property type="entry name" value="Secretin_N_2"/>
    <property type="match status" value="1"/>
</dbReference>